<name>A0A1X7LMX2_9BACL</name>
<dbReference type="PANTHER" id="PTHR37306">
    <property type="entry name" value="COLICIN V PRODUCTION PROTEIN"/>
    <property type="match status" value="1"/>
</dbReference>
<keyword evidence="2 5" id="KW-0812">Transmembrane</keyword>
<organism evidence="6 7">
    <name type="scientific">Paenibacillus aquistagni</name>
    <dbReference type="NCBI Taxonomy" id="1852522"/>
    <lineage>
        <taxon>Bacteria</taxon>
        <taxon>Bacillati</taxon>
        <taxon>Bacillota</taxon>
        <taxon>Bacilli</taxon>
        <taxon>Bacillales</taxon>
        <taxon>Paenibacillaceae</taxon>
        <taxon>Paenibacillus</taxon>
    </lineage>
</organism>
<dbReference type="GO" id="GO:0016020">
    <property type="term" value="C:membrane"/>
    <property type="evidence" value="ECO:0007669"/>
    <property type="project" value="UniProtKB-SubCell"/>
</dbReference>
<gene>
    <name evidence="6" type="ORF">SAMN06295960_3794</name>
</gene>
<dbReference type="STRING" id="1852522.SAMN06295960_3794"/>
<dbReference type="PANTHER" id="PTHR37306:SF1">
    <property type="entry name" value="COLICIN V PRODUCTION PROTEIN"/>
    <property type="match status" value="1"/>
</dbReference>
<keyword evidence="7" id="KW-1185">Reference proteome</keyword>
<dbReference type="InterPro" id="IPR003825">
    <property type="entry name" value="Colicin-V_CvpA"/>
</dbReference>
<evidence type="ECO:0000256" key="5">
    <source>
        <dbReference type="SAM" id="Phobius"/>
    </source>
</evidence>
<feature type="transmembrane region" description="Helical" evidence="5">
    <location>
        <begin position="64"/>
        <end position="81"/>
    </location>
</feature>
<keyword evidence="3 5" id="KW-1133">Transmembrane helix</keyword>
<dbReference type="OrthoDB" id="2658934at2"/>
<dbReference type="AlphaFoldDB" id="A0A1X7LMX2"/>
<dbReference type="GO" id="GO:0009403">
    <property type="term" value="P:toxin biosynthetic process"/>
    <property type="evidence" value="ECO:0007669"/>
    <property type="project" value="InterPro"/>
</dbReference>
<reference evidence="6" key="1">
    <citation type="submission" date="2017-04" db="EMBL/GenBank/DDBJ databases">
        <authorList>
            <person name="Afonso C.L."/>
            <person name="Miller P.J."/>
            <person name="Scott M.A."/>
            <person name="Spackman E."/>
            <person name="Goraichik I."/>
            <person name="Dimitrov K.M."/>
            <person name="Suarez D.L."/>
            <person name="Swayne D.E."/>
        </authorList>
    </citation>
    <scope>NUCLEOTIDE SEQUENCE [LARGE SCALE GENOMIC DNA]</scope>
    <source>
        <strain evidence="6">11</strain>
    </source>
</reference>
<dbReference type="EMBL" id="FXAZ01000005">
    <property type="protein sequence ID" value="SMG54592.1"/>
    <property type="molecule type" value="Genomic_DNA"/>
</dbReference>
<protein>
    <submittedName>
        <fullName evidence="6">Uncharacterized membrane protein, required for colicin V production</fullName>
    </submittedName>
</protein>
<feature type="transmembrane region" description="Helical" evidence="5">
    <location>
        <begin position="115"/>
        <end position="136"/>
    </location>
</feature>
<keyword evidence="4 5" id="KW-0472">Membrane</keyword>
<evidence type="ECO:0000256" key="2">
    <source>
        <dbReference type="ARBA" id="ARBA00022692"/>
    </source>
</evidence>
<evidence type="ECO:0000256" key="4">
    <source>
        <dbReference type="ARBA" id="ARBA00023136"/>
    </source>
</evidence>
<evidence type="ECO:0000256" key="1">
    <source>
        <dbReference type="ARBA" id="ARBA00004141"/>
    </source>
</evidence>
<dbReference type="Pfam" id="PF02674">
    <property type="entry name" value="Colicin_V"/>
    <property type="match status" value="1"/>
</dbReference>
<evidence type="ECO:0000313" key="7">
    <source>
        <dbReference type="Proteomes" id="UP000193834"/>
    </source>
</evidence>
<evidence type="ECO:0000313" key="6">
    <source>
        <dbReference type="EMBL" id="SMG54592.1"/>
    </source>
</evidence>
<evidence type="ECO:0000256" key="3">
    <source>
        <dbReference type="ARBA" id="ARBA00022989"/>
    </source>
</evidence>
<sequence length="215" mass="24552">MDRAYGTKLNMSSVMQGIEGWWQSISHFWTSSFEGQWNGLDWLIVLLFGCCIAIGAWKGLRSQALSLFGLCFSFIVAAKSYEYLIPWVRKRLFTNQAGGSVMTDLENITTSWDKLIHAIVAFIIIFGFIWSGLWLLRFALRKLSSIKPIRTFDRLCGALLGAVHFVWIWGIIYVLIMAWPSAALQQWTAASWCMKQTGEWAPSLLAEAIQWAKWL</sequence>
<comment type="subcellular location">
    <subcellularLocation>
        <location evidence="1">Membrane</location>
        <topology evidence="1">Multi-pass membrane protein</topology>
    </subcellularLocation>
</comment>
<dbReference type="Proteomes" id="UP000193834">
    <property type="component" value="Unassembled WGS sequence"/>
</dbReference>
<accession>A0A1X7LMX2</accession>
<dbReference type="RefSeq" id="WP_085496782.1">
    <property type="nucleotide sequence ID" value="NZ_FXAZ01000005.1"/>
</dbReference>
<feature type="transmembrane region" description="Helical" evidence="5">
    <location>
        <begin position="39"/>
        <end position="57"/>
    </location>
</feature>
<proteinExistence type="predicted"/>
<feature type="transmembrane region" description="Helical" evidence="5">
    <location>
        <begin position="157"/>
        <end position="179"/>
    </location>
</feature>